<dbReference type="InterPro" id="IPR021457">
    <property type="entry name" value="DUF3108"/>
</dbReference>
<dbReference type="AlphaFoldDB" id="A0A1T2LCY4"/>
<accession>A0A1T2LCY4</accession>
<name>A0A1T2LCY4_9GAMM</name>
<evidence type="ECO:0000313" key="2">
    <source>
        <dbReference type="EMBL" id="OOZ42806.1"/>
    </source>
</evidence>
<feature type="chain" id="PRO_5013091903" description="DUF3108 domain-containing protein" evidence="1">
    <location>
        <begin position="33"/>
        <end position="288"/>
    </location>
</feature>
<evidence type="ECO:0000256" key="1">
    <source>
        <dbReference type="SAM" id="SignalP"/>
    </source>
</evidence>
<feature type="signal peptide" evidence="1">
    <location>
        <begin position="1"/>
        <end position="32"/>
    </location>
</feature>
<organism evidence="2 3">
    <name type="scientific">Solemya elarraichensis gill symbiont</name>
    <dbReference type="NCBI Taxonomy" id="1918949"/>
    <lineage>
        <taxon>Bacteria</taxon>
        <taxon>Pseudomonadati</taxon>
        <taxon>Pseudomonadota</taxon>
        <taxon>Gammaproteobacteria</taxon>
        <taxon>sulfur-oxidizing symbionts</taxon>
    </lineage>
</organism>
<proteinExistence type="predicted"/>
<keyword evidence="1" id="KW-0732">Signal</keyword>
<gene>
    <name evidence="2" type="ORF">BOW52_01460</name>
</gene>
<sequence>MVKQSINMRNSILHPLAVAALFLSAVSAQIQAAERLDYIVKLKGAVTLYSWMSLADATITTDGQQLCSDMKCTRTEVRMSSQNHRLLESLAPTRFLFRSVYLENPPQSLSFEKRQNKSSKKYQPYGYKHSFSVRSADGSTIDRYELASEGDALPGTARRFLEPSALDNTEPMVRKQRNNPLAQGALDRWALIQHLRSVALEDGYSEEFPGTDGSHQLRYRVSLEKSVSLMIDGKKQACWKLVINEQDIGRDKKQPPLYLWISKSDKRLPLQLEMPSDQGRIRFELSDP</sequence>
<protein>
    <recommendedName>
        <fullName evidence="4">DUF3108 domain-containing protein</fullName>
    </recommendedName>
</protein>
<evidence type="ECO:0008006" key="4">
    <source>
        <dbReference type="Google" id="ProtNLM"/>
    </source>
</evidence>
<comment type="caution">
    <text evidence="2">The sequence shown here is derived from an EMBL/GenBank/DDBJ whole genome shotgun (WGS) entry which is preliminary data.</text>
</comment>
<dbReference type="Pfam" id="PF11306">
    <property type="entry name" value="DUF3108"/>
    <property type="match status" value="1"/>
</dbReference>
<evidence type="ECO:0000313" key="3">
    <source>
        <dbReference type="Proteomes" id="UP000190198"/>
    </source>
</evidence>
<dbReference type="Proteomes" id="UP000190198">
    <property type="component" value="Unassembled WGS sequence"/>
</dbReference>
<keyword evidence="3" id="KW-1185">Reference proteome</keyword>
<dbReference type="EMBL" id="MPRK01000012">
    <property type="protein sequence ID" value="OOZ42806.1"/>
    <property type="molecule type" value="Genomic_DNA"/>
</dbReference>
<reference evidence="2 3" key="1">
    <citation type="submission" date="2016-11" db="EMBL/GenBank/DDBJ databases">
        <title>Mixed transmission modes and dynamic genome evolution in an obligate animal-bacterial symbiosis.</title>
        <authorList>
            <person name="Russell S.L."/>
            <person name="Corbett-Detig R.B."/>
            <person name="Cavanaugh C.M."/>
        </authorList>
    </citation>
    <scope>NUCLEOTIDE SEQUENCE [LARGE SCALE GENOMIC DNA]</scope>
    <source>
        <strain evidence="2">Sp-SM6</strain>
    </source>
</reference>